<reference evidence="3 4" key="3">
    <citation type="journal article" date="2017" name="G3 (Bethesda)">
        <title>Comparative analysis highlights variable genome content of wheat rusts and divergence of the mating loci.</title>
        <authorList>
            <person name="Cuomo C.A."/>
            <person name="Bakkeren G."/>
            <person name="Khalil H.B."/>
            <person name="Panwar V."/>
            <person name="Joly D."/>
            <person name="Linning R."/>
            <person name="Sakthikumar S."/>
            <person name="Song X."/>
            <person name="Adiconis X."/>
            <person name="Fan L."/>
            <person name="Goldberg J.M."/>
            <person name="Levin J.Z."/>
            <person name="Young S."/>
            <person name="Zeng Q."/>
            <person name="Anikster Y."/>
            <person name="Bruce M."/>
            <person name="Wang M."/>
            <person name="Yin C."/>
            <person name="McCallum B."/>
            <person name="Szabo L.J."/>
            <person name="Hulbert S."/>
            <person name="Chen X."/>
            <person name="Fellers J.P."/>
        </authorList>
    </citation>
    <scope>NUCLEOTIDE SEQUENCE</scope>
    <source>
        <strain evidence="3">isolate 1-1 / race 1 (BBBD)</strain>
        <strain evidence="4">Isolate 1-1 / race 1 (BBBD)</strain>
    </source>
</reference>
<name>A0A180H2C5_PUCT1</name>
<feature type="region of interest" description="Disordered" evidence="1">
    <location>
        <begin position="282"/>
        <end position="419"/>
    </location>
</feature>
<evidence type="ECO:0000256" key="1">
    <source>
        <dbReference type="SAM" id="MobiDB-lite"/>
    </source>
</evidence>
<feature type="compositionally biased region" description="Basic and acidic residues" evidence="1">
    <location>
        <begin position="387"/>
        <end position="419"/>
    </location>
</feature>
<dbReference type="VEuPathDB" id="FungiDB:PTTG_25503"/>
<gene>
    <name evidence="2" type="ORF">PTTG_25503</name>
</gene>
<dbReference type="OrthoDB" id="2507145at2759"/>
<keyword evidence="4" id="KW-1185">Reference proteome</keyword>
<reference evidence="3" key="4">
    <citation type="submission" date="2025-05" db="UniProtKB">
        <authorList>
            <consortium name="EnsemblFungi"/>
        </authorList>
    </citation>
    <scope>IDENTIFICATION</scope>
    <source>
        <strain evidence="3">isolate 1-1 / race 1 (BBBD)</strain>
    </source>
</reference>
<feature type="compositionally biased region" description="Basic and acidic residues" evidence="1">
    <location>
        <begin position="345"/>
        <end position="377"/>
    </location>
</feature>
<sequence length="419" mass="47713">MKGATQVNDTMSKYKAILSNVPEIIEPGDVHVTKSSTVNDTPAETVSTIMPVGNISTKSDRELIWDKATLALEKGDKASVEFYLRVYGKMKTDTSLLVPDKPDILRSTSSDAVNPSVNLAKKPVDKTTIVFVKGSLPKHFDVGFTPYFNQNIREFRGPIPLTIFDKKWQKDAIQYYTNRRSRGDEKDGNYIGYEDLYNYTEFAEWILLHKENVDKIVSEEGFMTAFRYDMIVRQNAFSYQVTTETGAVSAVNISMFWDDVKREAWCITLTLDEHEETDNPYAYAGEKFGYDPNTGKPRVKNGNEDQRKNRSSSSSHGRGGFRGRGSGDRWSQDRRNSDYGGYRGGYHDHKQSDDGYYKRPRDQGYLDHDFDRNDRNSDAGFGQRGGYGRERGGYGKDQGHSRNFRKKDNTTSSTKDKEN</sequence>
<reference evidence="2" key="2">
    <citation type="submission" date="2016-05" db="EMBL/GenBank/DDBJ databases">
        <title>Comparative analysis highlights variable genome content of wheat rusts and divergence of the mating loci.</title>
        <authorList>
            <person name="Cuomo C.A."/>
            <person name="Bakkeren G."/>
            <person name="Szabo L."/>
            <person name="Khalil H."/>
            <person name="Joly D."/>
            <person name="Goldberg J."/>
            <person name="Young S."/>
            <person name="Zeng Q."/>
            <person name="Fellers J."/>
        </authorList>
    </citation>
    <scope>NUCLEOTIDE SEQUENCE [LARGE SCALE GENOMIC DNA]</scope>
    <source>
        <strain evidence="2">1-1 BBBD Race 1</strain>
    </source>
</reference>
<proteinExistence type="predicted"/>
<organism evidence="2">
    <name type="scientific">Puccinia triticina (isolate 1-1 / race 1 (BBBD))</name>
    <name type="common">Brown leaf rust fungus</name>
    <dbReference type="NCBI Taxonomy" id="630390"/>
    <lineage>
        <taxon>Eukaryota</taxon>
        <taxon>Fungi</taxon>
        <taxon>Dikarya</taxon>
        <taxon>Basidiomycota</taxon>
        <taxon>Pucciniomycotina</taxon>
        <taxon>Pucciniomycetes</taxon>
        <taxon>Pucciniales</taxon>
        <taxon>Pucciniaceae</taxon>
        <taxon>Puccinia</taxon>
    </lineage>
</organism>
<dbReference type="EMBL" id="ADAS02000005">
    <property type="protein sequence ID" value="OAV98778.1"/>
    <property type="molecule type" value="Genomic_DNA"/>
</dbReference>
<evidence type="ECO:0000313" key="3">
    <source>
        <dbReference type="EnsemblFungi" id="PTTG_25503-t43_1-p1"/>
    </source>
</evidence>
<feature type="compositionally biased region" description="Basic and acidic residues" evidence="1">
    <location>
        <begin position="325"/>
        <end position="337"/>
    </location>
</feature>
<dbReference type="Proteomes" id="UP000005240">
    <property type="component" value="Unassembled WGS sequence"/>
</dbReference>
<protein>
    <submittedName>
        <fullName evidence="2 3">Uncharacterized protein</fullName>
    </submittedName>
</protein>
<reference evidence="2" key="1">
    <citation type="submission" date="2009-11" db="EMBL/GenBank/DDBJ databases">
        <authorList>
            <consortium name="The Broad Institute Genome Sequencing Platform"/>
            <person name="Ward D."/>
            <person name="Feldgarden M."/>
            <person name="Earl A."/>
            <person name="Young S.K."/>
            <person name="Zeng Q."/>
            <person name="Koehrsen M."/>
            <person name="Alvarado L."/>
            <person name="Berlin A."/>
            <person name="Bochicchio J."/>
            <person name="Borenstein D."/>
            <person name="Chapman S.B."/>
            <person name="Chen Z."/>
            <person name="Engels R."/>
            <person name="Freedman E."/>
            <person name="Gellesch M."/>
            <person name="Goldberg J."/>
            <person name="Griggs A."/>
            <person name="Gujja S."/>
            <person name="Heilman E."/>
            <person name="Heiman D."/>
            <person name="Hepburn T."/>
            <person name="Howarth C."/>
            <person name="Jen D."/>
            <person name="Larson L."/>
            <person name="Lewis B."/>
            <person name="Mehta T."/>
            <person name="Park D."/>
            <person name="Pearson M."/>
            <person name="Roberts A."/>
            <person name="Saif S."/>
            <person name="Shea T."/>
            <person name="Shenoy N."/>
            <person name="Sisk P."/>
            <person name="Stolte C."/>
            <person name="Sykes S."/>
            <person name="Thomson T."/>
            <person name="Walk T."/>
            <person name="White J."/>
            <person name="Yandava C."/>
            <person name="Izard J."/>
            <person name="Baranova O.V."/>
            <person name="Blanton J.M."/>
            <person name="Tanner A.C."/>
            <person name="Dewhirst F.E."/>
            <person name="Haas B."/>
            <person name="Nusbaum C."/>
            <person name="Birren B."/>
        </authorList>
    </citation>
    <scope>NUCLEOTIDE SEQUENCE [LARGE SCALE GENOMIC DNA]</scope>
    <source>
        <strain evidence="2">1-1 BBBD Race 1</strain>
    </source>
</reference>
<accession>A0A180H2C5</accession>
<dbReference type="EnsemblFungi" id="PTTG_25503-t43_1">
    <property type="protein sequence ID" value="PTTG_25503-t43_1-p1"/>
    <property type="gene ID" value="PTTG_25503"/>
</dbReference>
<evidence type="ECO:0000313" key="2">
    <source>
        <dbReference type="EMBL" id="OAV98778.1"/>
    </source>
</evidence>
<dbReference type="AlphaFoldDB" id="A0A180H2C5"/>
<evidence type="ECO:0000313" key="4">
    <source>
        <dbReference type="Proteomes" id="UP000005240"/>
    </source>
</evidence>